<feature type="transmembrane region" description="Helical" evidence="1">
    <location>
        <begin position="43"/>
        <end position="64"/>
    </location>
</feature>
<dbReference type="RefSeq" id="WP_350344288.1">
    <property type="nucleotide sequence ID" value="NZ_CP158367.1"/>
</dbReference>
<proteinExistence type="predicted"/>
<keyword evidence="1" id="KW-1133">Transmembrane helix</keyword>
<organism evidence="2">
    <name type="scientific">Proteinivorax tanatarense</name>
    <dbReference type="NCBI Taxonomy" id="1260629"/>
    <lineage>
        <taxon>Bacteria</taxon>
        <taxon>Bacillati</taxon>
        <taxon>Bacillota</taxon>
        <taxon>Clostridia</taxon>
        <taxon>Eubacteriales</taxon>
        <taxon>Proteinivoracaceae</taxon>
        <taxon>Proteinivorax</taxon>
    </lineage>
</organism>
<feature type="transmembrane region" description="Helical" evidence="1">
    <location>
        <begin position="103"/>
        <end position="123"/>
    </location>
</feature>
<accession>A0AAU7VN34</accession>
<gene>
    <name evidence="2" type="ORF">PRVXT_000681</name>
</gene>
<protein>
    <submittedName>
        <fullName evidence="2">Uncharacterized protein</fullName>
    </submittedName>
</protein>
<feature type="transmembrane region" description="Helical" evidence="1">
    <location>
        <begin position="12"/>
        <end position="31"/>
    </location>
</feature>
<evidence type="ECO:0000313" key="2">
    <source>
        <dbReference type="EMBL" id="XBX75544.1"/>
    </source>
</evidence>
<reference evidence="2" key="2">
    <citation type="submission" date="2024-06" db="EMBL/GenBank/DDBJ databases">
        <authorList>
            <person name="Petrova K.O."/>
            <person name="Toshchakov S.V."/>
            <person name="Boltjanskaja Y.V."/>
            <person name="Kevbrin V."/>
        </authorList>
    </citation>
    <scope>NUCLEOTIDE SEQUENCE</scope>
    <source>
        <strain evidence="2">Z-910T</strain>
    </source>
</reference>
<keyword evidence="1" id="KW-0812">Transmembrane</keyword>
<sequence length="137" mass="15658">MYVESQQIWKLWVIFAALLILLLLTLFQLLTKFRTSGSLNKSFIEENIMYISAGLFTVVVAFFYGGRIKEVLSLNHSSLAYQIEYMKETLGLGYFATFGGLSLQFNATSIVMFTFIIFLLAIFHRECKKAVKGGEKR</sequence>
<evidence type="ECO:0000256" key="1">
    <source>
        <dbReference type="SAM" id="Phobius"/>
    </source>
</evidence>
<reference evidence="2" key="1">
    <citation type="journal article" date="2013" name="Extremophiles">
        <title>Proteinivorax tanatarense gen. nov., sp. nov., an anaerobic, haloalkaliphilic, proteolytic bacterium isolated from a decaying algal bloom, and proposal of Proteinivoraceae fam. nov.</title>
        <authorList>
            <person name="Kevbrin V."/>
            <person name="Boltyanskaya Y."/>
            <person name="Zhilina T."/>
            <person name="Kolganova T."/>
            <person name="Lavrentjeva E."/>
            <person name="Kuznetsov B."/>
        </authorList>
    </citation>
    <scope>NUCLEOTIDE SEQUENCE</scope>
    <source>
        <strain evidence="2">Z-910T</strain>
    </source>
</reference>
<keyword evidence="1" id="KW-0472">Membrane</keyword>
<dbReference type="AlphaFoldDB" id="A0AAU7VN34"/>
<dbReference type="EMBL" id="CP158367">
    <property type="protein sequence ID" value="XBX75544.1"/>
    <property type="molecule type" value="Genomic_DNA"/>
</dbReference>
<name>A0AAU7VN34_9FIRM</name>